<keyword evidence="1" id="KW-0812">Transmembrane</keyword>
<protein>
    <submittedName>
        <fullName evidence="2">Uncharacterized protein</fullName>
    </submittedName>
</protein>
<proteinExistence type="predicted"/>
<evidence type="ECO:0000256" key="1">
    <source>
        <dbReference type="SAM" id="Phobius"/>
    </source>
</evidence>
<feature type="transmembrane region" description="Helical" evidence="1">
    <location>
        <begin position="34"/>
        <end position="54"/>
    </location>
</feature>
<gene>
    <name evidence="2" type="ORF">NCTC10327_00842</name>
</gene>
<keyword evidence="1" id="KW-0472">Membrane</keyword>
<keyword evidence="1" id="KW-1133">Transmembrane helix</keyword>
<reference evidence="2 3" key="1">
    <citation type="submission" date="2018-11" db="EMBL/GenBank/DDBJ databases">
        <authorList>
            <consortium name="Pathogen Informatics"/>
        </authorList>
    </citation>
    <scope>NUCLEOTIDE SEQUENCE [LARGE SCALE GENOMIC DNA]</scope>
    <source>
        <strain evidence="2 3">NCTC10327</strain>
    </source>
</reference>
<dbReference type="Proteomes" id="UP000269974">
    <property type="component" value="Unassembled WGS sequence"/>
</dbReference>
<evidence type="ECO:0000313" key="2">
    <source>
        <dbReference type="EMBL" id="VDG76177.1"/>
    </source>
</evidence>
<sequence>MCYISKWASAPKTTPHQIDTLTHMEHKKHGPLRAIALATTIIAALLAAATAITLHTRPKPIEPIPTNYTPEQQALVTAAGTHLIGAPGKRLDGIAGMACLYQQQADIYEDLATLLPNYTPRKTTTPAESIIDNINRWENTRFELLTGYKYKDFPARKRNAIPKITRTEAESLFEIIDAQYDCDAYIEKLDQTK</sequence>
<comment type="caution">
    <text evidence="2">The sequence shown here is derived from an EMBL/GenBank/DDBJ whole genome shotgun (WGS) entry which is preliminary data.</text>
</comment>
<dbReference type="EMBL" id="UYIO01000001">
    <property type="protein sequence ID" value="VDG76177.1"/>
    <property type="molecule type" value="Genomic_DNA"/>
</dbReference>
<organism evidence="2 3">
    <name type="scientific">Actinobaculum suis</name>
    <dbReference type="NCBI Taxonomy" id="1657"/>
    <lineage>
        <taxon>Bacteria</taxon>
        <taxon>Bacillati</taxon>
        <taxon>Actinomycetota</taxon>
        <taxon>Actinomycetes</taxon>
        <taxon>Actinomycetales</taxon>
        <taxon>Actinomycetaceae</taxon>
        <taxon>Actinobaculum</taxon>
    </lineage>
</organism>
<accession>A0A7Z8Y9Z7</accession>
<name>A0A7Z8Y9Z7_9ACTO</name>
<evidence type="ECO:0000313" key="3">
    <source>
        <dbReference type="Proteomes" id="UP000269974"/>
    </source>
</evidence>
<dbReference type="AlphaFoldDB" id="A0A7Z8Y9Z7"/>